<protein>
    <recommendedName>
        <fullName evidence="4">DUF4232 domain-containing protein</fullName>
    </recommendedName>
</protein>
<feature type="compositionally biased region" description="Low complexity" evidence="1">
    <location>
        <begin position="51"/>
        <end position="62"/>
    </location>
</feature>
<dbReference type="AlphaFoldDB" id="A0A5C4JCX3"/>
<dbReference type="EMBL" id="VCKW01000070">
    <property type="protein sequence ID" value="TMR00812.1"/>
    <property type="molecule type" value="Genomic_DNA"/>
</dbReference>
<feature type="compositionally biased region" description="Basic and acidic residues" evidence="1">
    <location>
        <begin position="65"/>
        <end position="74"/>
    </location>
</feature>
<evidence type="ECO:0008006" key="4">
    <source>
        <dbReference type="Google" id="ProtNLM"/>
    </source>
</evidence>
<proteinExistence type="predicted"/>
<reference evidence="2 3" key="1">
    <citation type="submission" date="2019-05" db="EMBL/GenBank/DDBJ databases">
        <title>Draft genome sequence of Actinomadura sp. 14C53.</title>
        <authorList>
            <person name="Saricaoglu S."/>
            <person name="Isik K."/>
        </authorList>
    </citation>
    <scope>NUCLEOTIDE SEQUENCE [LARGE SCALE GENOMIC DNA]</scope>
    <source>
        <strain evidence="2 3">14C53</strain>
    </source>
</reference>
<evidence type="ECO:0000256" key="1">
    <source>
        <dbReference type="SAM" id="MobiDB-lite"/>
    </source>
</evidence>
<dbReference type="OrthoDB" id="5189092at2"/>
<name>A0A5C4JCX3_9ACTN</name>
<comment type="caution">
    <text evidence="2">The sequence shown here is derived from an EMBL/GenBank/DDBJ whole genome shotgun (WGS) entry which is preliminary data.</text>
</comment>
<keyword evidence="3" id="KW-1185">Reference proteome</keyword>
<gene>
    <name evidence="2" type="ORF">ETD83_15865</name>
</gene>
<evidence type="ECO:0000313" key="3">
    <source>
        <dbReference type="Proteomes" id="UP000309174"/>
    </source>
</evidence>
<feature type="compositionally biased region" description="Gly residues" evidence="1">
    <location>
        <begin position="19"/>
        <end position="31"/>
    </location>
</feature>
<evidence type="ECO:0000313" key="2">
    <source>
        <dbReference type="EMBL" id="TMR00812.1"/>
    </source>
</evidence>
<organism evidence="2 3">
    <name type="scientific">Actinomadura soli</name>
    <dbReference type="NCBI Taxonomy" id="2508997"/>
    <lineage>
        <taxon>Bacteria</taxon>
        <taxon>Bacillati</taxon>
        <taxon>Actinomycetota</taxon>
        <taxon>Actinomycetes</taxon>
        <taxon>Streptosporangiales</taxon>
        <taxon>Thermomonosporaceae</taxon>
        <taxon>Actinomadura</taxon>
    </lineage>
</organism>
<feature type="region of interest" description="Disordered" evidence="1">
    <location>
        <begin position="19"/>
        <end position="74"/>
    </location>
</feature>
<accession>A0A5C4JCX3</accession>
<dbReference type="Proteomes" id="UP000309174">
    <property type="component" value="Unassembled WGS sequence"/>
</dbReference>
<sequence>MTGILGAVGLLAWACGGGSGDAGDPGSGKGGSVRNAGAVGSADPSSPPTAMPTVTVTTTATPEPKQADDGGACRKDDLVISMSTSRDAYAGAARPEFKIMVVNTGGSSCVFAKRGFDVRVTSGDDQIWSSAECRRGDPSKETLRRGIPFVETITWNRTRGCKDARPARPGTYVAVLKGHEVKKQIFRLR</sequence>